<dbReference type="GO" id="GO:0030246">
    <property type="term" value="F:carbohydrate binding"/>
    <property type="evidence" value="ECO:0007669"/>
    <property type="project" value="InterPro"/>
</dbReference>
<proteinExistence type="inferred from homology"/>
<keyword evidence="3" id="KW-0456">Lyase</keyword>
<dbReference type="Pfam" id="PF08124">
    <property type="entry name" value="Lyase_8_N"/>
    <property type="match status" value="1"/>
</dbReference>
<evidence type="ECO:0000259" key="6">
    <source>
        <dbReference type="Pfam" id="PF02278"/>
    </source>
</evidence>
<feature type="domain" description="Polysaccharide lyase family 8 C-terminal" evidence="7">
    <location>
        <begin position="732"/>
        <end position="798"/>
    </location>
</feature>
<feature type="active site" evidence="4">
    <location>
        <position position="276"/>
    </location>
</feature>
<accession>A0A6G4U759</accession>
<dbReference type="PROSITE" id="PS51318">
    <property type="entry name" value="TAT"/>
    <property type="match status" value="1"/>
</dbReference>
<dbReference type="SUPFAM" id="SSF74650">
    <property type="entry name" value="Galactose mutarotase-like"/>
    <property type="match status" value="1"/>
</dbReference>
<name>A0A6G4U759_9ACTN</name>
<dbReference type="RefSeq" id="WP_165240525.1">
    <property type="nucleotide sequence ID" value="NZ_JAAKZV010000131.1"/>
</dbReference>
<dbReference type="GO" id="GO:0016837">
    <property type="term" value="F:carbon-oxygen lyase activity, acting on polysaccharides"/>
    <property type="evidence" value="ECO:0007669"/>
    <property type="project" value="UniProtKB-ARBA"/>
</dbReference>
<sequence>MEITRRRMLSLLSATGLLAVLPSLPAVAAGSADFAKLIANTVAIFAGTAEANARPEAAAKLKAIEDTARANLKAMAEAGEGELFKGLPLGTSDPNLNSSYLKVYEIAVATRTPGGGLNGSAETQAKVADALVWLHERYFGDQSKGYYGNWHNWEIAIPASVTKTFALLSGQGAADRPDLVRTYVTSMDAYLRNGKDGDVDLDSRFHTGANLADITTNRILQGALLGDEARITKALENQLTVFATIDPYQLQHNVTDGYYADGSFIQHSSVAYTGSYGKVLLTRVVQTLKILDGTPFANTDELTPVVQGWVKNGFAPVIFEGWMMEVVKGRAVSRATTTGYADVAVVVEAVTDLSDYSAGEAAAALKGYVKYIHAESPTPLDPAKFVSPMSVVRYADILADSSVKPADLNPPARSVAFNAMDKHVHRRPGYAFALARSSDRISKYEYMSGENLMPWFQGDGAHYLYLSGQDQTQAFGADYYTTVSPYELAGVTAPVEERKTVPQLYGGKLWYDNPGHPLNFTSSSESQNKYVYFPRGTNDVSGGAVLDAYGTAAMTLSSDVAYADRAKLPDDFVVYRAASATKSWFMLDDEIVVLAAGIGDEAGRAVTTTLDARVAAPADDVTVTGELTDGSGFSGAGEATARWLRWANATRKTAVGYALLSSRAPKLKITLDEVTRSRRVVRLTNPDTSATMRVFTAVAAQSVDAEPATLAYALVPNATEAKLRSYGTGPLSVVANSPRLQAIRHTGLGLTAANTFTRGRHEAAGLSIDGPASVLQRRGADGLTQLAGSDPTMDRDTIKVLLRGRTLTKISADDGVRVSRVPGGTLVEFRTHHAYGRSFKVTLRG</sequence>
<dbReference type="Gene3D" id="2.70.98.10">
    <property type="match status" value="1"/>
</dbReference>
<evidence type="ECO:0000256" key="4">
    <source>
        <dbReference type="PIRSR" id="PIRSR638970-1"/>
    </source>
</evidence>
<dbReference type="InterPro" id="IPR004103">
    <property type="entry name" value="Lyase_8_C"/>
</dbReference>
<dbReference type="Pfam" id="PF02278">
    <property type="entry name" value="Lyase_8"/>
    <property type="match status" value="1"/>
</dbReference>
<feature type="domain" description="Polysaccharide lyase family 8 central" evidence="6">
    <location>
        <begin position="416"/>
        <end position="718"/>
    </location>
</feature>
<evidence type="ECO:0000259" key="7">
    <source>
        <dbReference type="Pfam" id="PF02884"/>
    </source>
</evidence>
<dbReference type="Gene3D" id="1.50.10.100">
    <property type="entry name" value="Chondroitin AC/alginate lyase"/>
    <property type="match status" value="1"/>
</dbReference>
<dbReference type="EMBL" id="JAAKZV010000131">
    <property type="protein sequence ID" value="NGN67228.1"/>
    <property type="molecule type" value="Genomic_DNA"/>
</dbReference>
<dbReference type="PANTHER" id="PTHR38481:SF1">
    <property type="entry name" value="HYALURONATE LYASE"/>
    <property type="match status" value="1"/>
</dbReference>
<evidence type="ECO:0000259" key="8">
    <source>
        <dbReference type="Pfam" id="PF08124"/>
    </source>
</evidence>
<evidence type="ECO:0000256" key="5">
    <source>
        <dbReference type="SAM" id="SignalP"/>
    </source>
</evidence>
<dbReference type="PANTHER" id="PTHR38481">
    <property type="entry name" value="HYALURONATE LYASE"/>
    <property type="match status" value="1"/>
</dbReference>
<evidence type="ECO:0000256" key="3">
    <source>
        <dbReference type="ARBA" id="ARBA00023239"/>
    </source>
</evidence>
<evidence type="ECO:0000256" key="2">
    <source>
        <dbReference type="ARBA" id="ARBA00022729"/>
    </source>
</evidence>
<evidence type="ECO:0000313" key="10">
    <source>
        <dbReference type="Proteomes" id="UP000481583"/>
    </source>
</evidence>
<reference evidence="9 10" key="1">
    <citation type="submission" date="2020-02" db="EMBL/GenBank/DDBJ databases">
        <title>Whole-genome analyses of novel actinobacteria.</title>
        <authorList>
            <person name="Sahin N."/>
        </authorList>
    </citation>
    <scope>NUCLEOTIDE SEQUENCE [LARGE SCALE GENOMIC DNA]</scope>
    <source>
        <strain evidence="9 10">A7024</strain>
    </source>
</reference>
<feature type="signal peptide" evidence="5">
    <location>
        <begin position="1"/>
        <end position="28"/>
    </location>
</feature>
<dbReference type="GO" id="GO:0005576">
    <property type="term" value="C:extracellular region"/>
    <property type="evidence" value="ECO:0007669"/>
    <property type="project" value="InterPro"/>
</dbReference>
<evidence type="ECO:0000256" key="1">
    <source>
        <dbReference type="ARBA" id="ARBA00006699"/>
    </source>
</evidence>
<dbReference type="InterPro" id="IPR011013">
    <property type="entry name" value="Gal_mutarotase_sf_dom"/>
</dbReference>
<dbReference type="InterPro" id="IPR011071">
    <property type="entry name" value="Lyase_8-like_C"/>
</dbReference>
<feature type="chain" id="PRO_5026143023" evidence="5">
    <location>
        <begin position="29"/>
        <end position="845"/>
    </location>
</feature>
<keyword evidence="10" id="KW-1185">Reference proteome</keyword>
<keyword evidence="2 5" id="KW-0732">Signal</keyword>
<dbReference type="Pfam" id="PF02884">
    <property type="entry name" value="Lyase_8_C"/>
    <property type="match status" value="1"/>
</dbReference>
<gene>
    <name evidence="9" type="ORF">G5C51_25395</name>
</gene>
<feature type="active site" evidence="4">
    <location>
        <position position="267"/>
    </location>
</feature>
<dbReference type="InterPro" id="IPR006311">
    <property type="entry name" value="TAT_signal"/>
</dbReference>
<dbReference type="Proteomes" id="UP000481583">
    <property type="component" value="Unassembled WGS sequence"/>
</dbReference>
<evidence type="ECO:0000313" key="9">
    <source>
        <dbReference type="EMBL" id="NGN67228.1"/>
    </source>
</evidence>
<dbReference type="SUPFAM" id="SSF49863">
    <property type="entry name" value="Hyaluronate lyase-like, C-terminal domain"/>
    <property type="match status" value="1"/>
</dbReference>
<dbReference type="InterPro" id="IPR038970">
    <property type="entry name" value="Lyase_8"/>
</dbReference>
<organism evidence="9 10">
    <name type="scientific">Streptomyces coryli</name>
    <dbReference type="NCBI Taxonomy" id="1128680"/>
    <lineage>
        <taxon>Bacteria</taxon>
        <taxon>Bacillati</taxon>
        <taxon>Actinomycetota</taxon>
        <taxon>Actinomycetes</taxon>
        <taxon>Kitasatosporales</taxon>
        <taxon>Streptomycetaceae</taxon>
        <taxon>Streptomyces</taxon>
    </lineage>
</organism>
<dbReference type="InterPro" id="IPR014718">
    <property type="entry name" value="GH-type_carb-bd"/>
</dbReference>
<dbReference type="GO" id="GO:0005975">
    <property type="term" value="P:carbohydrate metabolic process"/>
    <property type="evidence" value="ECO:0007669"/>
    <property type="project" value="InterPro"/>
</dbReference>
<dbReference type="AlphaFoldDB" id="A0A6G4U759"/>
<feature type="domain" description="Polysaccharide lyase 8 N-terminal alpha-helical" evidence="8">
    <location>
        <begin position="58"/>
        <end position="370"/>
    </location>
</feature>
<dbReference type="SUPFAM" id="SSF48230">
    <property type="entry name" value="Chondroitin AC/alginate lyase"/>
    <property type="match status" value="1"/>
</dbReference>
<dbReference type="InterPro" id="IPR003159">
    <property type="entry name" value="Lyase_8_central_dom"/>
</dbReference>
<comment type="similarity">
    <text evidence="1">Belongs to the polysaccharide lyase 8 family.</text>
</comment>
<dbReference type="InterPro" id="IPR012970">
    <property type="entry name" value="Lyase_8_alpha_N"/>
</dbReference>
<dbReference type="InterPro" id="IPR008929">
    <property type="entry name" value="Chondroitin_lyas"/>
</dbReference>
<protein>
    <submittedName>
        <fullName evidence="9">Silent information regulator protein Sir2</fullName>
    </submittedName>
</protein>
<comment type="caution">
    <text evidence="9">The sequence shown here is derived from an EMBL/GenBank/DDBJ whole genome shotgun (WGS) entry which is preliminary data.</text>
</comment>
<feature type="active site" evidence="4">
    <location>
        <position position="330"/>
    </location>
</feature>
<dbReference type="Gene3D" id="2.60.220.10">
    <property type="entry name" value="Polysaccharide lyase family 8-like, C-terminal"/>
    <property type="match status" value="1"/>
</dbReference>